<protein>
    <submittedName>
        <fullName evidence="1">Uncharacterized protein</fullName>
    </submittedName>
</protein>
<dbReference type="AlphaFoldDB" id="B4U2T1"/>
<dbReference type="Proteomes" id="UP000001873">
    <property type="component" value="Chromosome"/>
</dbReference>
<reference evidence="1 2" key="1">
    <citation type="journal article" date="2008" name="PLoS ONE">
        <title>Genome sequence of a lancefield group C Streptococcus zooepidemicus strain causing epidemic nephritis: new information about an old disease.</title>
        <authorList>
            <person name="Beres S.B."/>
            <person name="Sesso R."/>
            <person name="Pinto S.W.L."/>
            <person name="Hoe N.P."/>
            <person name="Porcella S.F."/>
            <person name="Deleo F.R."/>
            <person name="Musser J.M."/>
        </authorList>
    </citation>
    <scope>NUCLEOTIDE SEQUENCE [LARGE SCALE GENOMIC DNA]</scope>
    <source>
        <strain evidence="1 2">MGCS10565</strain>
    </source>
</reference>
<evidence type="ECO:0000313" key="2">
    <source>
        <dbReference type="Proteomes" id="UP000001873"/>
    </source>
</evidence>
<dbReference type="HOGENOM" id="CLU_3296979_0_0_9"/>
<name>B4U2T1_STREM</name>
<dbReference type="EMBL" id="CP001129">
    <property type="protein sequence ID" value="ACG62298.1"/>
    <property type="molecule type" value="Genomic_DNA"/>
</dbReference>
<dbReference type="KEGG" id="sez:Sez_0940"/>
<sequence>MNTSLAKPKLSYFFDKKLDSMPLKGLLKAKEKTNVVFSRA</sequence>
<proteinExistence type="predicted"/>
<evidence type="ECO:0000313" key="1">
    <source>
        <dbReference type="EMBL" id="ACG62298.1"/>
    </source>
</evidence>
<gene>
    <name evidence="1" type="ordered locus">Sez_0940</name>
</gene>
<accession>B4U2T1</accession>
<organism evidence="1 2">
    <name type="scientific">Streptococcus equi subsp. zooepidemicus (strain MGCS10565)</name>
    <dbReference type="NCBI Taxonomy" id="552526"/>
    <lineage>
        <taxon>Bacteria</taxon>
        <taxon>Bacillati</taxon>
        <taxon>Bacillota</taxon>
        <taxon>Bacilli</taxon>
        <taxon>Lactobacillales</taxon>
        <taxon>Streptococcaceae</taxon>
        <taxon>Streptococcus</taxon>
    </lineage>
</organism>